<dbReference type="PANTHER" id="PTHR24421">
    <property type="entry name" value="NITRATE/NITRITE SENSOR PROTEIN NARX-RELATED"/>
    <property type="match status" value="1"/>
</dbReference>
<dbReference type="PROSITE" id="PS50109">
    <property type="entry name" value="HIS_KIN"/>
    <property type="match status" value="1"/>
</dbReference>
<dbReference type="InterPro" id="IPR005467">
    <property type="entry name" value="His_kinase_dom"/>
</dbReference>
<keyword evidence="4" id="KW-0175">Coiled coil</keyword>
<keyword evidence="9" id="KW-1185">Reference proteome</keyword>
<dbReference type="GO" id="GO:0000155">
    <property type="term" value="F:phosphorelay sensor kinase activity"/>
    <property type="evidence" value="ECO:0007669"/>
    <property type="project" value="InterPro"/>
</dbReference>
<dbReference type="SUPFAM" id="SSF55874">
    <property type="entry name" value="ATPase domain of HSP90 chaperone/DNA topoisomerase II/histidine kinase"/>
    <property type="match status" value="1"/>
</dbReference>
<dbReference type="InterPro" id="IPR036890">
    <property type="entry name" value="HATPase_C_sf"/>
</dbReference>
<feature type="domain" description="Histidine kinase" evidence="7">
    <location>
        <begin position="339"/>
        <end position="432"/>
    </location>
</feature>
<feature type="coiled-coil region" evidence="4">
    <location>
        <begin position="190"/>
        <end position="224"/>
    </location>
</feature>
<dbReference type="PANTHER" id="PTHR24421:SF62">
    <property type="entry name" value="SENSORY TRANSDUCTION HISTIDINE KINASE"/>
    <property type="match status" value="1"/>
</dbReference>
<evidence type="ECO:0000256" key="5">
    <source>
        <dbReference type="SAM" id="MobiDB-lite"/>
    </source>
</evidence>
<evidence type="ECO:0000256" key="6">
    <source>
        <dbReference type="SAM" id="Phobius"/>
    </source>
</evidence>
<dbReference type="Pfam" id="PF02518">
    <property type="entry name" value="HATPase_c"/>
    <property type="match status" value="1"/>
</dbReference>
<comment type="caution">
    <text evidence="8">The sequence shown here is derived from an EMBL/GenBank/DDBJ whole genome shotgun (WGS) entry which is preliminary data.</text>
</comment>
<keyword evidence="2 8" id="KW-0418">Kinase</keyword>
<feature type="transmembrane region" description="Helical" evidence="6">
    <location>
        <begin position="168"/>
        <end position="190"/>
    </location>
</feature>
<keyword evidence="3" id="KW-0902">Two-component regulatory system</keyword>
<name>A0A2N3WRJ6_9PSEU</name>
<dbReference type="RefSeq" id="WP_244194835.1">
    <property type="nucleotide sequence ID" value="NZ_PJMY01000003.1"/>
</dbReference>
<dbReference type="GO" id="GO:0046983">
    <property type="term" value="F:protein dimerization activity"/>
    <property type="evidence" value="ECO:0007669"/>
    <property type="project" value="InterPro"/>
</dbReference>
<sequence length="443" mass="46995">MRLEDVRDVKLDWRGSLLPPATPDPDDPPVRWHRWFTWIETTVAWILLLVPTLLSALSGDETAGARNTTLLLAAGAAVWLGLTTVALSVKLRDHPVAAAALFAGVVTFGAILQSRETYFVIFMIYGFFAAMRMKPMPVAVLGVGITSLLINTMTLGGPIHALSVSPGIWGTVVVVQTTAIGGGGALFAAVGRQNQERKRALERLAAAEAENRGLQRQLLTQAREAGVLDERQRLSQEIHDTLAQGFTGIITQLEAAAQARDDAAEWERHLAAATQLARENLTAARRSVAALHPEPLEAATLPEALSEVVRLWSERTGVPAEFSTTGTAVPLHPELEATLLRITQEALSNVAKHARASRAGITLSYMGGEVTLDARDDGVGFGPADPPSPPSAEGGHGIPGMRRRAERLAGTLHVESEPGGGTALSARLPAIPAATLDPTEGAS</sequence>
<keyword evidence="6" id="KW-1133">Transmembrane helix</keyword>
<dbReference type="Proteomes" id="UP000233750">
    <property type="component" value="Unassembled WGS sequence"/>
</dbReference>
<proteinExistence type="predicted"/>
<dbReference type="InterPro" id="IPR003594">
    <property type="entry name" value="HATPase_dom"/>
</dbReference>
<dbReference type="InterPro" id="IPR011712">
    <property type="entry name" value="Sig_transdc_His_kin_sub3_dim/P"/>
</dbReference>
<evidence type="ECO:0000256" key="2">
    <source>
        <dbReference type="ARBA" id="ARBA00022777"/>
    </source>
</evidence>
<evidence type="ECO:0000256" key="3">
    <source>
        <dbReference type="ARBA" id="ARBA00023012"/>
    </source>
</evidence>
<dbReference type="GO" id="GO:0016020">
    <property type="term" value="C:membrane"/>
    <property type="evidence" value="ECO:0007669"/>
    <property type="project" value="InterPro"/>
</dbReference>
<dbReference type="EMBL" id="PJMY01000003">
    <property type="protein sequence ID" value="PKV96463.1"/>
    <property type="molecule type" value="Genomic_DNA"/>
</dbReference>
<organism evidence="8 9">
    <name type="scientific">Amycolatopsis echigonensis</name>
    <dbReference type="NCBI Taxonomy" id="2576905"/>
    <lineage>
        <taxon>Bacteria</taxon>
        <taxon>Bacillati</taxon>
        <taxon>Actinomycetota</taxon>
        <taxon>Actinomycetes</taxon>
        <taxon>Pseudonocardiales</taxon>
        <taxon>Pseudonocardiaceae</taxon>
        <taxon>Amycolatopsis</taxon>
    </lineage>
</organism>
<evidence type="ECO:0000256" key="1">
    <source>
        <dbReference type="ARBA" id="ARBA00022679"/>
    </source>
</evidence>
<evidence type="ECO:0000313" key="9">
    <source>
        <dbReference type="Proteomes" id="UP000233750"/>
    </source>
</evidence>
<dbReference type="AlphaFoldDB" id="A0A2N3WRJ6"/>
<evidence type="ECO:0000313" key="8">
    <source>
        <dbReference type="EMBL" id="PKV96463.1"/>
    </source>
</evidence>
<keyword evidence="6" id="KW-0812">Transmembrane</keyword>
<evidence type="ECO:0000256" key="4">
    <source>
        <dbReference type="SAM" id="Coils"/>
    </source>
</evidence>
<protein>
    <submittedName>
        <fullName evidence="8">Signal transduction histidine kinase</fullName>
    </submittedName>
</protein>
<reference evidence="8 9" key="1">
    <citation type="submission" date="2017-12" db="EMBL/GenBank/DDBJ databases">
        <title>Sequencing the genomes of 1000 Actinobacteria strains.</title>
        <authorList>
            <person name="Klenk H.-P."/>
        </authorList>
    </citation>
    <scope>NUCLEOTIDE SEQUENCE [LARGE SCALE GENOMIC DNA]</scope>
    <source>
        <strain evidence="8 9">DSM 45165</strain>
    </source>
</reference>
<dbReference type="InterPro" id="IPR050482">
    <property type="entry name" value="Sensor_HK_TwoCompSys"/>
</dbReference>
<accession>A0A2N3WRJ6</accession>
<feature type="transmembrane region" description="Helical" evidence="6">
    <location>
        <begin position="95"/>
        <end position="114"/>
    </location>
</feature>
<evidence type="ECO:0000259" key="7">
    <source>
        <dbReference type="PROSITE" id="PS50109"/>
    </source>
</evidence>
<dbReference type="Gene3D" id="1.20.5.1930">
    <property type="match status" value="1"/>
</dbReference>
<keyword evidence="6" id="KW-0472">Membrane</keyword>
<dbReference type="CDD" id="cd16917">
    <property type="entry name" value="HATPase_UhpB-NarQ-NarX-like"/>
    <property type="match status" value="1"/>
</dbReference>
<feature type="transmembrane region" description="Helical" evidence="6">
    <location>
        <begin position="69"/>
        <end position="89"/>
    </location>
</feature>
<dbReference type="Gene3D" id="3.30.565.10">
    <property type="entry name" value="Histidine kinase-like ATPase, C-terminal domain"/>
    <property type="match status" value="1"/>
</dbReference>
<gene>
    <name evidence="8" type="ORF">ATK30_7413</name>
</gene>
<feature type="region of interest" description="Disordered" evidence="5">
    <location>
        <begin position="377"/>
        <end position="443"/>
    </location>
</feature>
<dbReference type="Pfam" id="PF07730">
    <property type="entry name" value="HisKA_3"/>
    <property type="match status" value="1"/>
</dbReference>
<feature type="transmembrane region" description="Helical" evidence="6">
    <location>
        <begin position="35"/>
        <end position="57"/>
    </location>
</feature>
<dbReference type="PIRSF" id="PIRSF037434">
    <property type="entry name" value="STHK_ChrS"/>
    <property type="match status" value="1"/>
</dbReference>
<feature type="transmembrane region" description="Helical" evidence="6">
    <location>
        <begin position="135"/>
        <end position="156"/>
    </location>
</feature>
<dbReference type="InterPro" id="IPR017205">
    <property type="entry name" value="Sig_transdc_His_kinase_ChrS"/>
</dbReference>
<keyword evidence="1" id="KW-0808">Transferase</keyword>